<reference evidence="4" key="1">
    <citation type="submission" date="2020-06" db="EMBL/GenBank/DDBJ databases">
        <title>Legume-microbial interactions unlock mineral nutrients during tropical forest succession.</title>
        <authorList>
            <person name="Epihov D.Z."/>
        </authorList>
    </citation>
    <scope>NUCLEOTIDE SEQUENCE [LARGE SCALE GENOMIC DNA]</scope>
    <source>
        <strain evidence="4">Pan2503</strain>
    </source>
</reference>
<evidence type="ECO:0000313" key="5">
    <source>
        <dbReference type="Proteomes" id="UP000567293"/>
    </source>
</evidence>
<dbReference type="SUPFAM" id="SSF54909">
    <property type="entry name" value="Dimeric alpha+beta barrel"/>
    <property type="match status" value="2"/>
</dbReference>
<dbReference type="Pfam" id="PF03795">
    <property type="entry name" value="YCII"/>
    <property type="match status" value="1"/>
</dbReference>
<comment type="caution">
    <text evidence="4">The sequence shown here is derived from an EMBL/GenBank/DDBJ whole genome shotgun (WGS) entry which is preliminary data.</text>
</comment>
<evidence type="ECO:0000256" key="1">
    <source>
        <dbReference type="ARBA" id="ARBA00007689"/>
    </source>
</evidence>
<evidence type="ECO:0000259" key="2">
    <source>
        <dbReference type="Pfam" id="PF03795"/>
    </source>
</evidence>
<organism evidence="4 5">
    <name type="scientific">Candidatus Acidiferrum panamense</name>
    <dbReference type="NCBI Taxonomy" id="2741543"/>
    <lineage>
        <taxon>Bacteria</taxon>
        <taxon>Pseudomonadati</taxon>
        <taxon>Acidobacteriota</taxon>
        <taxon>Terriglobia</taxon>
        <taxon>Candidatus Acidiferrales</taxon>
        <taxon>Candidatus Acidiferrum</taxon>
    </lineage>
</organism>
<protein>
    <recommendedName>
        <fullName evidence="6">YCII-related domain-containing protein</fullName>
    </recommendedName>
</protein>
<evidence type="ECO:0000313" key="4">
    <source>
        <dbReference type="EMBL" id="MBA0086523.1"/>
    </source>
</evidence>
<accession>A0A7V8NS57</accession>
<dbReference type="NCBIfam" id="NF009508">
    <property type="entry name" value="PRK12866.1"/>
    <property type="match status" value="1"/>
</dbReference>
<dbReference type="AlphaFoldDB" id="A0A7V8NS57"/>
<dbReference type="Pfam" id="PF03992">
    <property type="entry name" value="ABM"/>
    <property type="match status" value="1"/>
</dbReference>
<keyword evidence="5" id="KW-1185">Reference proteome</keyword>
<evidence type="ECO:0008006" key="6">
    <source>
        <dbReference type="Google" id="ProtNLM"/>
    </source>
</evidence>
<evidence type="ECO:0000259" key="3">
    <source>
        <dbReference type="Pfam" id="PF03992"/>
    </source>
</evidence>
<feature type="domain" description="YCII-related" evidence="2">
    <location>
        <begin position="4"/>
        <end position="87"/>
    </location>
</feature>
<dbReference type="InterPro" id="IPR007138">
    <property type="entry name" value="ABM_dom"/>
</dbReference>
<name>A0A7V8NS57_9BACT</name>
<dbReference type="Proteomes" id="UP000567293">
    <property type="component" value="Unassembled WGS sequence"/>
</dbReference>
<dbReference type="PANTHER" id="PTHR33606:SF3">
    <property type="entry name" value="PROTEIN YCII"/>
    <property type="match status" value="1"/>
</dbReference>
<sequence length="206" mass="23510">MSYYALLYETVDDYVARRAEFREMHLLLARAVRERGELLLAGAFDDPVDRALLVFRVDDKSKVEEFVRKDPYVVNGLVKKWEVRPWKVVVGNEQRSPSLMTPGAILRRWSARTAEAHLPKYLEHFSERVLPELRRVAGFLGATVSTCQTGDQVEIFVETTWRSLDAIRAFAGPDLEAAVVAPEAAALLTRYDRRVQHSLITLSEHI</sequence>
<comment type="similarity">
    <text evidence="1">Belongs to the YciI family.</text>
</comment>
<dbReference type="PANTHER" id="PTHR33606">
    <property type="entry name" value="PROTEIN YCII"/>
    <property type="match status" value="1"/>
</dbReference>
<dbReference type="EMBL" id="JACDQQ010001556">
    <property type="protein sequence ID" value="MBA0086523.1"/>
    <property type="molecule type" value="Genomic_DNA"/>
</dbReference>
<dbReference type="InterPro" id="IPR005545">
    <property type="entry name" value="YCII"/>
</dbReference>
<dbReference type="InterPro" id="IPR051807">
    <property type="entry name" value="Sec-metab_biosynth-assoc"/>
</dbReference>
<dbReference type="Gene3D" id="3.30.70.1060">
    <property type="entry name" value="Dimeric alpha+beta barrel"/>
    <property type="match status" value="1"/>
</dbReference>
<proteinExistence type="inferred from homology"/>
<dbReference type="InterPro" id="IPR011008">
    <property type="entry name" value="Dimeric_a/b-barrel"/>
</dbReference>
<gene>
    <name evidence="4" type="ORF">HRJ53_16205</name>
</gene>
<feature type="domain" description="ABM" evidence="3">
    <location>
        <begin position="113"/>
        <end position="171"/>
    </location>
</feature>